<evidence type="ECO:0000313" key="3">
    <source>
        <dbReference type="Proteomes" id="UP000555103"/>
    </source>
</evidence>
<dbReference type="Proteomes" id="UP000555103">
    <property type="component" value="Unassembled WGS sequence"/>
</dbReference>
<dbReference type="RefSeq" id="WP_183306925.1">
    <property type="nucleotide sequence ID" value="NZ_JACIEP010000006.1"/>
</dbReference>
<protein>
    <submittedName>
        <fullName evidence="2">Uncharacterized protein</fullName>
    </submittedName>
</protein>
<keyword evidence="1" id="KW-0732">Signal</keyword>
<name>A0A840CIX9_9BACT</name>
<gene>
    <name evidence="2" type="ORF">GGR21_001908</name>
</gene>
<dbReference type="EMBL" id="JACIEP010000006">
    <property type="protein sequence ID" value="MBB4036007.1"/>
    <property type="molecule type" value="Genomic_DNA"/>
</dbReference>
<dbReference type="AlphaFoldDB" id="A0A840CIX9"/>
<keyword evidence="3" id="KW-1185">Reference proteome</keyword>
<reference evidence="2 3" key="1">
    <citation type="submission" date="2020-08" db="EMBL/GenBank/DDBJ databases">
        <title>Genomic Encyclopedia of Type Strains, Phase IV (KMG-IV): sequencing the most valuable type-strain genomes for metagenomic binning, comparative biology and taxonomic classification.</title>
        <authorList>
            <person name="Goeker M."/>
        </authorList>
    </citation>
    <scope>NUCLEOTIDE SEQUENCE [LARGE SCALE GENOMIC DNA]</scope>
    <source>
        <strain evidence="2 3">DSM 104969</strain>
    </source>
</reference>
<comment type="caution">
    <text evidence="2">The sequence shown here is derived from an EMBL/GenBank/DDBJ whole genome shotgun (WGS) entry which is preliminary data.</text>
</comment>
<accession>A0A840CIX9</accession>
<feature type="chain" id="PRO_5032590792" evidence="1">
    <location>
        <begin position="19"/>
        <end position="167"/>
    </location>
</feature>
<proteinExistence type="predicted"/>
<organism evidence="2 3">
    <name type="scientific">Dysgonomonas hofstadii</name>
    <dbReference type="NCBI Taxonomy" id="637886"/>
    <lineage>
        <taxon>Bacteria</taxon>
        <taxon>Pseudomonadati</taxon>
        <taxon>Bacteroidota</taxon>
        <taxon>Bacteroidia</taxon>
        <taxon>Bacteroidales</taxon>
        <taxon>Dysgonomonadaceae</taxon>
        <taxon>Dysgonomonas</taxon>
    </lineage>
</organism>
<evidence type="ECO:0000313" key="2">
    <source>
        <dbReference type="EMBL" id="MBB4036007.1"/>
    </source>
</evidence>
<sequence length="167" mass="19082">MKIFFLTIFSVCSFCVYAQMPYMSPSDGAYLFRKASLSVLNQKTKQVIDTRTVEDAAQIDINDFHFRGVPLQVRLHLEKLTQCIMADNKVYTVENTFMLVRPSIDESDILYKSTGGNEEDETDPGNLRPYSLKVEGKVLTLNFIYSYGQSDFNFPLEGQLTVTFTKQ</sequence>
<feature type="signal peptide" evidence="1">
    <location>
        <begin position="1"/>
        <end position="18"/>
    </location>
</feature>
<evidence type="ECO:0000256" key="1">
    <source>
        <dbReference type="SAM" id="SignalP"/>
    </source>
</evidence>